<feature type="transmembrane region" description="Helical" evidence="5">
    <location>
        <begin position="20"/>
        <end position="42"/>
    </location>
</feature>
<evidence type="ECO:0000256" key="5">
    <source>
        <dbReference type="SAM" id="Phobius"/>
    </source>
</evidence>
<dbReference type="InterPro" id="IPR032808">
    <property type="entry name" value="DoxX"/>
</dbReference>
<evidence type="ECO:0000256" key="3">
    <source>
        <dbReference type="ARBA" id="ARBA00022989"/>
    </source>
</evidence>
<sequence length="138" mass="14623">MTFTHATPTTTSGRKVNIALWALQVLLAAAFLLAACTKFIAYPDAVEAFDQIGLGVWFMYFIGAVELSGAVGLLVPALSGLAGLGLTALLAGAVVTQILLFDPVTVITPAAYLVPVTLVAWGRRQHTVKLLRRSNREA</sequence>
<keyword evidence="3 5" id="KW-1133">Transmembrane helix</keyword>
<keyword evidence="7" id="KW-1185">Reference proteome</keyword>
<comment type="subcellular location">
    <subcellularLocation>
        <location evidence="1">Membrane</location>
        <topology evidence="1">Multi-pass membrane protein</topology>
    </subcellularLocation>
</comment>
<reference evidence="7" key="1">
    <citation type="journal article" date="2019" name="Int. J. Syst. Evol. Microbiol.">
        <title>The Global Catalogue of Microorganisms (GCM) 10K type strain sequencing project: providing services to taxonomists for standard genome sequencing and annotation.</title>
        <authorList>
            <consortium name="The Broad Institute Genomics Platform"/>
            <consortium name="The Broad Institute Genome Sequencing Center for Infectious Disease"/>
            <person name="Wu L."/>
            <person name="Ma J."/>
        </authorList>
    </citation>
    <scope>NUCLEOTIDE SEQUENCE [LARGE SCALE GENOMIC DNA]</scope>
    <source>
        <strain evidence="7">2902at01</strain>
    </source>
</reference>
<comment type="caution">
    <text evidence="6">The sequence shown here is derived from an EMBL/GenBank/DDBJ whole genome shotgun (WGS) entry which is preliminary data.</text>
</comment>
<organism evidence="6 7">
    <name type="scientific">Micromonospora zhanjiangensis</name>
    <dbReference type="NCBI Taxonomy" id="1522057"/>
    <lineage>
        <taxon>Bacteria</taxon>
        <taxon>Bacillati</taxon>
        <taxon>Actinomycetota</taxon>
        <taxon>Actinomycetes</taxon>
        <taxon>Micromonosporales</taxon>
        <taxon>Micromonosporaceae</taxon>
        <taxon>Micromonospora</taxon>
    </lineage>
</organism>
<evidence type="ECO:0000313" key="6">
    <source>
        <dbReference type="EMBL" id="MFC4108282.1"/>
    </source>
</evidence>
<feature type="transmembrane region" description="Helical" evidence="5">
    <location>
        <begin position="54"/>
        <end position="74"/>
    </location>
</feature>
<feature type="transmembrane region" description="Helical" evidence="5">
    <location>
        <begin position="106"/>
        <end position="123"/>
    </location>
</feature>
<evidence type="ECO:0000256" key="1">
    <source>
        <dbReference type="ARBA" id="ARBA00004141"/>
    </source>
</evidence>
<keyword evidence="2 5" id="KW-0812">Transmembrane</keyword>
<proteinExistence type="predicted"/>
<feature type="transmembrane region" description="Helical" evidence="5">
    <location>
        <begin position="81"/>
        <end position="100"/>
    </location>
</feature>
<name>A0ABV8KQB1_9ACTN</name>
<evidence type="ECO:0000313" key="7">
    <source>
        <dbReference type="Proteomes" id="UP001595868"/>
    </source>
</evidence>
<dbReference type="Pfam" id="PF13564">
    <property type="entry name" value="DoxX_2"/>
    <property type="match status" value="1"/>
</dbReference>
<gene>
    <name evidence="6" type="ORF">ACFOX0_20405</name>
</gene>
<evidence type="ECO:0000256" key="2">
    <source>
        <dbReference type="ARBA" id="ARBA00022692"/>
    </source>
</evidence>
<protein>
    <submittedName>
        <fullName evidence="6">DoxX family protein</fullName>
    </submittedName>
</protein>
<accession>A0ABV8KQB1</accession>
<dbReference type="Proteomes" id="UP001595868">
    <property type="component" value="Unassembled WGS sequence"/>
</dbReference>
<dbReference type="RefSeq" id="WP_377548301.1">
    <property type="nucleotide sequence ID" value="NZ_JBHSBN010000014.1"/>
</dbReference>
<evidence type="ECO:0000256" key="4">
    <source>
        <dbReference type="ARBA" id="ARBA00023136"/>
    </source>
</evidence>
<dbReference type="EMBL" id="JBHSBN010000014">
    <property type="protein sequence ID" value="MFC4108282.1"/>
    <property type="molecule type" value="Genomic_DNA"/>
</dbReference>
<keyword evidence="4 5" id="KW-0472">Membrane</keyword>